<dbReference type="Proteomes" id="UP000196125">
    <property type="component" value="Unassembled WGS sequence"/>
</dbReference>
<feature type="transmembrane region" description="Helical" evidence="1">
    <location>
        <begin position="38"/>
        <end position="59"/>
    </location>
</feature>
<keyword evidence="1" id="KW-1133">Transmembrane helix</keyword>
<reference evidence="2 3" key="1">
    <citation type="submission" date="2017-05" db="EMBL/GenBank/DDBJ databases">
        <authorList>
            <person name="Song R."/>
            <person name="Chenine A.L."/>
            <person name="Ruprecht R.M."/>
        </authorList>
    </citation>
    <scope>NUCLEOTIDE SEQUENCE [LARGE SCALE GENOMIC DNA]</scope>
    <source>
        <strain evidence="2 3">CECT 7927</strain>
    </source>
</reference>
<name>A0A1Y6IPS8_9VIBR</name>
<evidence type="ECO:0000256" key="1">
    <source>
        <dbReference type="SAM" id="Phobius"/>
    </source>
</evidence>
<sequence length="63" mass="7666">MHSCYSEMNAYFPWADSIAFPYFLRIKRESEYEQAPDAYLIFILFNLSVLFQFYLNVLFKHLI</sequence>
<dbReference type="AlphaFoldDB" id="A0A1Y6IPS8"/>
<organism evidence="2 3">
    <name type="scientific">Vibrio mangrovi</name>
    <dbReference type="NCBI Taxonomy" id="474394"/>
    <lineage>
        <taxon>Bacteria</taxon>
        <taxon>Pseudomonadati</taxon>
        <taxon>Pseudomonadota</taxon>
        <taxon>Gammaproteobacteria</taxon>
        <taxon>Vibrionales</taxon>
        <taxon>Vibrionaceae</taxon>
        <taxon>Vibrio</taxon>
    </lineage>
</organism>
<keyword evidence="1" id="KW-0472">Membrane</keyword>
<evidence type="ECO:0000313" key="2">
    <source>
        <dbReference type="EMBL" id="SMR98790.1"/>
    </source>
</evidence>
<dbReference type="EMBL" id="FXXI01000001">
    <property type="protein sequence ID" value="SMR98790.1"/>
    <property type="molecule type" value="Genomic_DNA"/>
</dbReference>
<protein>
    <submittedName>
        <fullName evidence="2">Uncharacterized protein</fullName>
    </submittedName>
</protein>
<keyword evidence="1" id="KW-0812">Transmembrane</keyword>
<evidence type="ECO:0000313" key="3">
    <source>
        <dbReference type="Proteomes" id="UP000196125"/>
    </source>
</evidence>
<gene>
    <name evidence="2" type="ORF">VIM7927_00002</name>
</gene>
<proteinExistence type="predicted"/>
<accession>A0A1Y6IPS8</accession>